<evidence type="ECO:0000259" key="1">
    <source>
        <dbReference type="PROSITE" id="PS50222"/>
    </source>
</evidence>
<dbReference type="PROSITE" id="PS50222">
    <property type="entry name" value="EF_HAND_2"/>
    <property type="match status" value="1"/>
</dbReference>
<protein>
    <submittedName>
        <fullName evidence="2">Phosphodiester glycosidase family protein</fullName>
    </submittedName>
</protein>
<dbReference type="RefSeq" id="WP_212690267.1">
    <property type="nucleotide sequence ID" value="NZ_CP058561.1"/>
</dbReference>
<sequence length="768" mass="90399">MYIADKNFIKGCFRRERYIVYQKIKQYQYIDVTADIITQNKYIKDELAEKLYKKGIIGDLQYHEYMDELEDFFMFLSDMNEKTDAMIYDQVIKKRYRYFGQDCIDYVKEAISNSYSYGEINGIDQSDILNRLQEKNKNVYLVADNYAYVAQLITFLNKIKDNFKKVYVITKEKDNFTFIPTKEDIVQYIRETDQDINIGDITFVIDEDCDYGFDLSKLEVDNPDDILIGFGEWCLESFKELNIDSFVCCRSEKLVTRALTNALREDELHFIYIHKGYNIFNYVSMVEKTELNYKMLSWIYDCIGMEAYEKDINTLFEEFPNVFFNSNSHEIIELQDINKVKEDEQYDVYNKEEIRQQKIKKHIGNNFKGVHLNDYLFKDRWSNDVKVDYIEIDNKKDINVRINTFTSAVDPRGFFKRQKEGNYIASNFLFFITPKTIELYNRLRDSREKERINKYGWHIDYKYENNQLKPVETFPLYNKAAIGKKKNGGIEFFRKQLSAGKIILNGTEIQWDDEDINVNDERDVIIYTPMGEDKNEVDYNSYTKIVGENRVNIICVDDFVVTIRKGDVVLPSIGVVVSLSQEKWEKLFNEALFDKDGYMDIKDISYQLYLKNSDEYEWCYGGGMFLIYEGKAFDDWTKLEKEFYQEGWLTRLSMQTQESEIHKIEKHPRTVIGVTGDNKFFIMVCSGRSKKSAGANYYELIEIAKDIFGDIKYLMNIDGGGSSFLAYITQNELFELNDIAQSNNTCAGVIRPVNSIMTIDLNATLQPS</sequence>
<keyword evidence="2" id="KW-0326">Glycosidase</keyword>
<reference evidence="2 3" key="1">
    <citation type="submission" date="2020-07" db="EMBL/GenBank/DDBJ databases">
        <title>Vallitalea guaymasensis genome.</title>
        <authorList>
            <person name="Postec A."/>
        </authorList>
    </citation>
    <scope>NUCLEOTIDE SEQUENCE [LARGE SCALE GENOMIC DNA]</scope>
    <source>
        <strain evidence="2 3">Ra1766G1</strain>
    </source>
</reference>
<dbReference type="Pfam" id="PF09992">
    <property type="entry name" value="NAGPA"/>
    <property type="match status" value="1"/>
</dbReference>
<feature type="domain" description="EF-hand" evidence="1">
    <location>
        <begin position="579"/>
        <end position="614"/>
    </location>
</feature>
<dbReference type="Proteomes" id="UP000677305">
    <property type="component" value="Chromosome"/>
</dbReference>
<proteinExistence type="predicted"/>
<gene>
    <name evidence="2" type="ORF">HYG85_14395</name>
</gene>
<name>A0A8J8SD30_9FIRM</name>
<accession>A0A8J8SD30</accession>
<keyword evidence="3" id="KW-1185">Reference proteome</keyword>
<dbReference type="KEGG" id="vgu:HYG85_14395"/>
<dbReference type="GO" id="GO:0005509">
    <property type="term" value="F:calcium ion binding"/>
    <property type="evidence" value="ECO:0007669"/>
    <property type="project" value="InterPro"/>
</dbReference>
<dbReference type="InterPro" id="IPR018711">
    <property type="entry name" value="NAGPA"/>
</dbReference>
<dbReference type="InterPro" id="IPR002048">
    <property type="entry name" value="EF_hand_dom"/>
</dbReference>
<organism evidence="2 3">
    <name type="scientific">Vallitalea guaymasensis</name>
    <dbReference type="NCBI Taxonomy" id="1185412"/>
    <lineage>
        <taxon>Bacteria</taxon>
        <taxon>Bacillati</taxon>
        <taxon>Bacillota</taxon>
        <taxon>Clostridia</taxon>
        <taxon>Lachnospirales</taxon>
        <taxon>Vallitaleaceae</taxon>
        <taxon>Vallitalea</taxon>
    </lineage>
</organism>
<dbReference type="EMBL" id="CP058561">
    <property type="protein sequence ID" value="QUH30041.1"/>
    <property type="molecule type" value="Genomic_DNA"/>
</dbReference>
<keyword evidence="2" id="KW-0378">Hydrolase</keyword>
<dbReference type="AlphaFoldDB" id="A0A8J8SD30"/>
<evidence type="ECO:0000313" key="3">
    <source>
        <dbReference type="Proteomes" id="UP000677305"/>
    </source>
</evidence>
<dbReference type="GO" id="GO:0016798">
    <property type="term" value="F:hydrolase activity, acting on glycosyl bonds"/>
    <property type="evidence" value="ECO:0007669"/>
    <property type="project" value="UniProtKB-KW"/>
</dbReference>
<evidence type="ECO:0000313" key="2">
    <source>
        <dbReference type="EMBL" id="QUH30041.1"/>
    </source>
</evidence>